<dbReference type="Proteomes" id="UP001279642">
    <property type="component" value="Unassembled WGS sequence"/>
</dbReference>
<gene>
    <name evidence="1" type="ORF">SMD27_20795</name>
</gene>
<dbReference type="RefSeq" id="WP_320510367.1">
    <property type="nucleotide sequence ID" value="NZ_JAXCLW010000008.1"/>
</dbReference>
<evidence type="ECO:0000313" key="1">
    <source>
        <dbReference type="EMBL" id="MDY0885293.1"/>
    </source>
</evidence>
<accession>A0ABU5EGE5</accession>
<comment type="caution">
    <text evidence="1">The sequence shown here is derived from an EMBL/GenBank/DDBJ whole genome shotgun (WGS) entry which is preliminary data.</text>
</comment>
<name>A0ABU5EGE5_9PROT</name>
<organism evidence="1 2">
    <name type="scientific">Dongia soli</name>
    <dbReference type="NCBI Taxonomy" id="600628"/>
    <lineage>
        <taxon>Bacteria</taxon>
        <taxon>Pseudomonadati</taxon>
        <taxon>Pseudomonadota</taxon>
        <taxon>Alphaproteobacteria</taxon>
        <taxon>Rhodospirillales</taxon>
        <taxon>Dongiaceae</taxon>
        <taxon>Dongia</taxon>
    </lineage>
</organism>
<sequence>MTNLLRPQDLTKIHQEAELTETKKATDFTKRDEDEKQSLREIFISREIHPEAKTRINAAVRRAAEQGIRQVLVIEFPATYCNENGRRINNLESDWPLSLEGFAKKAHEYSLKELKPLGFRLTAQVLDYPGSKPGRVGVFLVWDH</sequence>
<reference evidence="1 2" key="1">
    <citation type="journal article" date="2016" name="Antonie Van Leeuwenhoek">
        <title>Dongia soli sp. nov., isolated from soil from Dokdo, Korea.</title>
        <authorList>
            <person name="Kim D.U."/>
            <person name="Lee H."/>
            <person name="Kim H."/>
            <person name="Kim S.G."/>
            <person name="Ka J.O."/>
        </authorList>
    </citation>
    <scope>NUCLEOTIDE SEQUENCE [LARGE SCALE GENOMIC DNA]</scope>
    <source>
        <strain evidence="1 2">D78</strain>
    </source>
</reference>
<protein>
    <submittedName>
        <fullName evidence="1">Uncharacterized protein</fullName>
    </submittedName>
</protein>
<keyword evidence="2" id="KW-1185">Reference proteome</keyword>
<evidence type="ECO:0000313" key="2">
    <source>
        <dbReference type="Proteomes" id="UP001279642"/>
    </source>
</evidence>
<dbReference type="EMBL" id="JAXCLW010000008">
    <property type="protein sequence ID" value="MDY0885293.1"/>
    <property type="molecule type" value="Genomic_DNA"/>
</dbReference>
<proteinExistence type="predicted"/>